<dbReference type="Pfam" id="PF01476">
    <property type="entry name" value="LysM"/>
    <property type="match status" value="1"/>
</dbReference>
<keyword evidence="9 13" id="KW-0133">Cell shape</keyword>
<keyword evidence="18" id="KW-1185">Reference proteome</keyword>
<dbReference type="Pfam" id="PF17969">
    <property type="entry name" value="Ldt_C"/>
    <property type="match status" value="1"/>
</dbReference>
<evidence type="ECO:0000256" key="8">
    <source>
        <dbReference type="ARBA" id="ARBA00022801"/>
    </source>
</evidence>
<dbReference type="PANTHER" id="PTHR30582">
    <property type="entry name" value="L,D-TRANSPEPTIDASE"/>
    <property type="match status" value="1"/>
</dbReference>
<dbReference type="InterPro" id="IPR036779">
    <property type="entry name" value="LysM_dom_sf"/>
</dbReference>
<feature type="active site" description="Proton donor/acceptor" evidence="13">
    <location>
        <position position="190"/>
    </location>
</feature>
<keyword evidence="4" id="KW-0328">Glycosyltransferase</keyword>
<keyword evidence="7" id="KW-0574">Periplasm</keyword>
<dbReference type="eggNOG" id="COG1376">
    <property type="taxonomic scope" value="Bacteria"/>
</dbReference>
<dbReference type="InterPro" id="IPR018392">
    <property type="entry name" value="LysM"/>
</dbReference>
<comment type="caution">
    <text evidence="17">The sequence shown here is derived from an EMBL/GenBank/DDBJ whole genome shotgun (WGS) entry which is preliminary data.</text>
</comment>
<accession>A0A1D8SH73</accession>
<dbReference type="FunFam" id="2.40.440.10:FF:000001">
    <property type="entry name" value="L,D-transpeptidase YbiS"/>
    <property type="match status" value="1"/>
</dbReference>
<dbReference type="FunFam" id="3.10.350.10:FF:000024">
    <property type="entry name" value="Hypothetical exported protein"/>
    <property type="match status" value="1"/>
</dbReference>
<dbReference type="GO" id="GO:0018104">
    <property type="term" value="P:peptidoglycan-protein cross-linking"/>
    <property type="evidence" value="ECO:0007669"/>
    <property type="project" value="TreeGrafter"/>
</dbReference>
<evidence type="ECO:0000256" key="12">
    <source>
        <dbReference type="ARBA" id="ARBA00060592"/>
    </source>
</evidence>
<sequence length="306" mass="34072">MWRKVWAIGCSLVVTYSVNAAVFELPVEGSSIVGSTQYHEIQKGQTLSDIAKQYDIGFLALMAANRGVDPFLPQEGFVLSIPAQIILPKVPYEGIVINLAELRLYYFRPDEGKVHIFPVGIGRIGRDTPVMQTSISGKRKNPTWTPPASIRSEYKAKGIELPAVVPSGPENPLGDYAMRLAYGSGEYLIHGTNKDFGIGMRVSAGCIRMDPKDIEWLYQQVERGEKVRIIDEPIKIALEPDRSVFIEVHEPLTRSNGVKKNLVMPQELSWWLEENKVSDAKARAALLAQNGVPIEVVPPQWDSFTQ</sequence>
<keyword evidence="11 13" id="KW-0961">Cell wall biogenesis/degradation</keyword>
<evidence type="ECO:0000256" key="14">
    <source>
        <dbReference type="SAM" id="SignalP"/>
    </source>
</evidence>
<keyword evidence="5" id="KW-0808">Transferase</keyword>
<feature type="domain" description="LysM" evidence="15">
    <location>
        <begin position="37"/>
        <end position="81"/>
    </location>
</feature>
<dbReference type="PROSITE" id="PS52029">
    <property type="entry name" value="LD_TPASE"/>
    <property type="match status" value="1"/>
</dbReference>
<evidence type="ECO:0000256" key="3">
    <source>
        <dbReference type="ARBA" id="ARBA00005992"/>
    </source>
</evidence>
<dbReference type="GO" id="GO:0005576">
    <property type="term" value="C:extracellular region"/>
    <property type="evidence" value="ECO:0007669"/>
    <property type="project" value="TreeGrafter"/>
</dbReference>
<evidence type="ECO:0000256" key="7">
    <source>
        <dbReference type="ARBA" id="ARBA00022764"/>
    </source>
</evidence>
<dbReference type="SUPFAM" id="SSF141523">
    <property type="entry name" value="L,D-transpeptidase catalytic domain-like"/>
    <property type="match status" value="1"/>
</dbReference>
<dbReference type="InterPro" id="IPR038063">
    <property type="entry name" value="Transpep_catalytic_dom"/>
</dbReference>
<organism evidence="17 18">
    <name type="scientific">Vibrio mimicus</name>
    <dbReference type="NCBI Taxonomy" id="674"/>
    <lineage>
        <taxon>Bacteria</taxon>
        <taxon>Pseudomonadati</taxon>
        <taxon>Pseudomonadota</taxon>
        <taxon>Gammaproteobacteria</taxon>
        <taxon>Vibrionales</taxon>
        <taxon>Vibrionaceae</taxon>
        <taxon>Vibrio</taxon>
    </lineage>
</organism>
<comment type="subcellular location">
    <subcellularLocation>
        <location evidence="1">Periplasm</location>
    </subcellularLocation>
</comment>
<evidence type="ECO:0000256" key="2">
    <source>
        <dbReference type="ARBA" id="ARBA00004752"/>
    </source>
</evidence>
<dbReference type="SMART" id="SM00257">
    <property type="entry name" value="LysM"/>
    <property type="match status" value="1"/>
</dbReference>
<evidence type="ECO:0000256" key="11">
    <source>
        <dbReference type="ARBA" id="ARBA00023316"/>
    </source>
</evidence>
<dbReference type="PROSITE" id="PS51782">
    <property type="entry name" value="LYSM"/>
    <property type="match status" value="1"/>
</dbReference>
<evidence type="ECO:0000256" key="4">
    <source>
        <dbReference type="ARBA" id="ARBA00022676"/>
    </source>
</evidence>
<feature type="active site" description="Nucleophile" evidence="13">
    <location>
        <position position="206"/>
    </location>
</feature>
<evidence type="ECO:0000256" key="13">
    <source>
        <dbReference type="PROSITE-ProRule" id="PRU01373"/>
    </source>
</evidence>
<comment type="similarity">
    <text evidence="3">Belongs to the YkuD family.</text>
</comment>
<dbReference type="InterPro" id="IPR005490">
    <property type="entry name" value="LD_TPept_cat_dom"/>
</dbReference>
<feature type="domain" description="L,D-TPase catalytic" evidence="16">
    <location>
        <begin position="93"/>
        <end position="230"/>
    </location>
</feature>
<dbReference type="UniPathway" id="UPA00219"/>
<dbReference type="SUPFAM" id="SSF54106">
    <property type="entry name" value="LysM domain"/>
    <property type="match status" value="1"/>
</dbReference>
<keyword evidence="10 13" id="KW-0573">Peptidoglycan synthesis</keyword>
<gene>
    <name evidence="17" type="ORF">AL544_006815</name>
</gene>
<dbReference type="Proteomes" id="UP000053748">
    <property type="component" value="Unassembled WGS sequence"/>
</dbReference>
<evidence type="ECO:0000256" key="1">
    <source>
        <dbReference type="ARBA" id="ARBA00004418"/>
    </source>
</evidence>
<evidence type="ECO:0000259" key="15">
    <source>
        <dbReference type="PROSITE" id="PS51782"/>
    </source>
</evidence>
<dbReference type="InterPro" id="IPR050979">
    <property type="entry name" value="LD-transpeptidase"/>
</dbReference>
<reference evidence="17" key="1">
    <citation type="submission" date="2017-12" db="EMBL/GenBank/DDBJ databases">
        <title>FDA dAtabase for Regulatory Grade micrObial Sequences (FDA-ARGOS): Supporting development and validation of Infectious Disease Dx tests.</title>
        <authorList>
            <person name="Hoffmann M."/>
            <person name="Allard M."/>
            <person name="Evans P."/>
            <person name="Brown E."/>
            <person name="Tallon L.J."/>
            <person name="Sadzewicz L."/>
            <person name="Sengamalay N."/>
            <person name="Ott S."/>
            <person name="Godinez A."/>
            <person name="Nagaraj S."/>
            <person name="Vavikolanu K."/>
            <person name="Aluvathingal J."/>
            <person name="Nadendla S."/>
            <person name="Hobson J."/>
            <person name="Sichtig H."/>
        </authorList>
    </citation>
    <scope>NUCLEOTIDE SEQUENCE [LARGE SCALE GENOMIC DNA]</scope>
    <source>
        <strain evidence="17">FDAARGOS_113</strain>
    </source>
</reference>
<dbReference type="GO" id="GO:0016757">
    <property type="term" value="F:glycosyltransferase activity"/>
    <property type="evidence" value="ECO:0007669"/>
    <property type="project" value="UniProtKB-KW"/>
</dbReference>
<dbReference type="Gene3D" id="2.40.440.10">
    <property type="entry name" value="L,D-transpeptidase catalytic domain-like"/>
    <property type="match status" value="1"/>
</dbReference>
<comment type="pathway">
    <text evidence="2 13">Cell wall biogenesis; peptidoglycan biosynthesis.</text>
</comment>
<evidence type="ECO:0000256" key="9">
    <source>
        <dbReference type="ARBA" id="ARBA00022960"/>
    </source>
</evidence>
<dbReference type="EMBL" id="LOSJ02000001">
    <property type="protein sequence ID" value="PNM64616.1"/>
    <property type="molecule type" value="Genomic_DNA"/>
</dbReference>
<evidence type="ECO:0000256" key="5">
    <source>
        <dbReference type="ARBA" id="ARBA00022679"/>
    </source>
</evidence>
<protein>
    <submittedName>
        <fullName evidence="17">Peptidase</fullName>
    </submittedName>
</protein>
<dbReference type="Pfam" id="PF03734">
    <property type="entry name" value="YkuD"/>
    <property type="match status" value="1"/>
</dbReference>
<keyword evidence="8" id="KW-0378">Hydrolase</keyword>
<dbReference type="CDD" id="cd16913">
    <property type="entry name" value="YkuD_like"/>
    <property type="match status" value="1"/>
</dbReference>
<evidence type="ECO:0000256" key="6">
    <source>
        <dbReference type="ARBA" id="ARBA00022729"/>
    </source>
</evidence>
<feature type="signal peptide" evidence="14">
    <location>
        <begin position="1"/>
        <end position="20"/>
    </location>
</feature>
<proteinExistence type="inferred from homology"/>
<dbReference type="CDD" id="cd00118">
    <property type="entry name" value="LysM"/>
    <property type="match status" value="1"/>
</dbReference>
<dbReference type="GO" id="GO:0071972">
    <property type="term" value="F:peptidoglycan L,D-transpeptidase activity"/>
    <property type="evidence" value="ECO:0007669"/>
    <property type="project" value="TreeGrafter"/>
</dbReference>
<dbReference type="RefSeq" id="WP_000269111.1">
    <property type="nucleotide sequence ID" value="NZ_CAWMSS010000002.1"/>
</dbReference>
<dbReference type="GO" id="GO:0071555">
    <property type="term" value="P:cell wall organization"/>
    <property type="evidence" value="ECO:0007669"/>
    <property type="project" value="UniProtKB-UniRule"/>
</dbReference>
<evidence type="ECO:0000256" key="10">
    <source>
        <dbReference type="ARBA" id="ARBA00022984"/>
    </source>
</evidence>
<dbReference type="STRING" id="674.VM_18785"/>
<dbReference type="InterPro" id="IPR041597">
    <property type="entry name" value="Ldt_C"/>
</dbReference>
<name>A0A1D8SH73_VIBMI</name>
<dbReference type="AlphaFoldDB" id="A0A1D8SH73"/>
<dbReference type="PANTHER" id="PTHR30582:SF24">
    <property type="entry name" value="L,D-TRANSPEPTIDASE ERFK_SRFK-RELATED"/>
    <property type="match status" value="1"/>
</dbReference>
<dbReference type="GO" id="GO:0042597">
    <property type="term" value="C:periplasmic space"/>
    <property type="evidence" value="ECO:0007669"/>
    <property type="project" value="UniProtKB-SubCell"/>
</dbReference>
<evidence type="ECO:0000313" key="18">
    <source>
        <dbReference type="Proteomes" id="UP000053748"/>
    </source>
</evidence>
<evidence type="ECO:0000313" key="17">
    <source>
        <dbReference type="EMBL" id="PNM64616.1"/>
    </source>
</evidence>
<evidence type="ECO:0000259" key="16">
    <source>
        <dbReference type="PROSITE" id="PS52029"/>
    </source>
</evidence>
<feature type="chain" id="PRO_5030026764" evidence="14">
    <location>
        <begin position="21"/>
        <end position="306"/>
    </location>
</feature>
<dbReference type="OrthoDB" id="9787225at2"/>
<dbReference type="Gene3D" id="3.10.350.10">
    <property type="entry name" value="LysM domain"/>
    <property type="match status" value="1"/>
</dbReference>
<keyword evidence="6 14" id="KW-0732">Signal</keyword>
<dbReference type="GO" id="GO:0008360">
    <property type="term" value="P:regulation of cell shape"/>
    <property type="evidence" value="ECO:0007669"/>
    <property type="project" value="UniProtKB-UniRule"/>
</dbReference>
<comment type="pathway">
    <text evidence="12">Glycan biosynthesis.</text>
</comment>